<organism evidence="2 3">
    <name type="scientific">Hansschlegelia quercus</name>
    <dbReference type="NCBI Taxonomy" id="2528245"/>
    <lineage>
        <taxon>Bacteria</taxon>
        <taxon>Pseudomonadati</taxon>
        <taxon>Pseudomonadota</taxon>
        <taxon>Alphaproteobacteria</taxon>
        <taxon>Hyphomicrobiales</taxon>
        <taxon>Methylopilaceae</taxon>
        <taxon>Hansschlegelia</taxon>
    </lineage>
</organism>
<dbReference type="Proteomes" id="UP000291613">
    <property type="component" value="Unassembled WGS sequence"/>
</dbReference>
<feature type="signal peptide" evidence="1">
    <location>
        <begin position="1"/>
        <end position="21"/>
    </location>
</feature>
<evidence type="ECO:0008006" key="4">
    <source>
        <dbReference type="Google" id="ProtNLM"/>
    </source>
</evidence>
<dbReference type="AlphaFoldDB" id="A0A4Q9GQ92"/>
<accession>A0A4Q9GQ92</accession>
<feature type="chain" id="PRO_5020206084" description="Spore coat protein U domain-containing protein" evidence="1">
    <location>
        <begin position="22"/>
        <end position="152"/>
    </location>
</feature>
<dbReference type="EMBL" id="SIUB01000002">
    <property type="protein sequence ID" value="TBN54160.1"/>
    <property type="molecule type" value="Genomic_DNA"/>
</dbReference>
<evidence type="ECO:0000313" key="2">
    <source>
        <dbReference type="EMBL" id="TBN54160.1"/>
    </source>
</evidence>
<protein>
    <recommendedName>
        <fullName evidence="4">Spore coat protein U domain-containing protein</fullName>
    </recommendedName>
</protein>
<comment type="caution">
    <text evidence="2">The sequence shown here is derived from an EMBL/GenBank/DDBJ whole genome shotgun (WGS) entry which is preliminary data.</text>
</comment>
<sequence length="152" mass="15029">MKAPPSLLAITLISTISAAHAETLTFRGTALSACALIAPVDGTLALNSDLKSWATATPATISAINTAPATLSVTKPTDWVSGPAGSPPTTFTVSAQTTGVNLGVLSILGNGVTTSLSGLGTSQLIVSLGATASTPYRAGNYAAEVTVTCTVP</sequence>
<keyword evidence="3" id="KW-1185">Reference proteome</keyword>
<keyword evidence="1" id="KW-0732">Signal</keyword>
<name>A0A4Q9GQ92_9HYPH</name>
<gene>
    <name evidence="2" type="ORF">EYR15_04715</name>
</gene>
<proteinExistence type="predicted"/>
<dbReference type="RefSeq" id="WP_131001753.1">
    <property type="nucleotide sequence ID" value="NZ_JBHSZR010000005.1"/>
</dbReference>
<reference evidence="2 3" key="1">
    <citation type="submission" date="2019-02" db="EMBL/GenBank/DDBJ databases">
        <title>Hansschlegelia quercus sp. nov., a novel methylotrophic bacterium from buds of oak (Quercus robur L.).</title>
        <authorList>
            <person name="Agafonova N.V."/>
            <person name="Kaparullina E.N."/>
            <person name="Grouzdev D.S."/>
            <person name="Doronina N.V."/>
        </authorList>
    </citation>
    <scope>NUCLEOTIDE SEQUENCE [LARGE SCALE GENOMIC DNA]</scope>
    <source>
        <strain evidence="2 3">Dub</strain>
    </source>
</reference>
<evidence type="ECO:0000313" key="3">
    <source>
        <dbReference type="Proteomes" id="UP000291613"/>
    </source>
</evidence>
<evidence type="ECO:0000256" key="1">
    <source>
        <dbReference type="SAM" id="SignalP"/>
    </source>
</evidence>